<sequence>MTVNENWKHLKITHFLLPPLQPGEKDVPPLFLPAKLSDVASNDNRVSVLQAFAPAIEAMKGGPSNESNGEKTLLPKKRVAAHFKFRAGKKILSEPLDLCLQKKGSLLCEKAAMVAGGDFCVSKNDDRTKENEKR</sequence>
<evidence type="ECO:0000313" key="2">
    <source>
        <dbReference type="Proteomes" id="UP001472677"/>
    </source>
</evidence>
<evidence type="ECO:0000313" key="1">
    <source>
        <dbReference type="EMBL" id="KAK8600318.1"/>
    </source>
</evidence>
<reference evidence="1 2" key="1">
    <citation type="journal article" date="2024" name="G3 (Bethesda)">
        <title>Genome assembly of Hibiscus sabdariffa L. provides insights into metabolisms of medicinal natural products.</title>
        <authorList>
            <person name="Kim T."/>
        </authorList>
    </citation>
    <scope>NUCLEOTIDE SEQUENCE [LARGE SCALE GENOMIC DNA]</scope>
    <source>
        <strain evidence="1">TK-2024</strain>
        <tissue evidence="1">Old leaves</tissue>
    </source>
</reference>
<gene>
    <name evidence="1" type="ORF">V6N12_050174</name>
</gene>
<protein>
    <submittedName>
        <fullName evidence="1">Uncharacterized protein</fullName>
    </submittedName>
</protein>
<dbReference type="InterPro" id="IPR037818">
    <property type="entry name" value="TAF8"/>
</dbReference>
<keyword evidence="2" id="KW-1185">Reference proteome</keyword>
<dbReference type="PANTHER" id="PTHR46338:SF1">
    <property type="entry name" value="TRANSCRIPTION INITIATION FACTOR TFIID SUBUNIT 8"/>
    <property type="match status" value="1"/>
</dbReference>
<accession>A0ABR2GBR8</accession>
<dbReference type="Proteomes" id="UP001472677">
    <property type="component" value="Unassembled WGS sequence"/>
</dbReference>
<proteinExistence type="predicted"/>
<organism evidence="1 2">
    <name type="scientific">Hibiscus sabdariffa</name>
    <name type="common">roselle</name>
    <dbReference type="NCBI Taxonomy" id="183260"/>
    <lineage>
        <taxon>Eukaryota</taxon>
        <taxon>Viridiplantae</taxon>
        <taxon>Streptophyta</taxon>
        <taxon>Embryophyta</taxon>
        <taxon>Tracheophyta</taxon>
        <taxon>Spermatophyta</taxon>
        <taxon>Magnoliopsida</taxon>
        <taxon>eudicotyledons</taxon>
        <taxon>Gunneridae</taxon>
        <taxon>Pentapetalae</taxon>
        <taxon>rosids</taxon>
        <taxon>malvids</taxon>
        <taxon>Malvales</taxon>
        <taxon>Malvaceae</taxon>
        <taxon>Malvoideae</taxon>
        <taxon>Hibiscus</taxon>
    </lineage>
</organism>
<name>A0ABR2GBR8_9ROSI</name>
<dbReference type="PANTHER" id="PTHR46338">
    <property type="entry name" value="TRANSCRIPTION INITIATION FACTOR TFIID SUBUNIT 8"/>
    <property type="match status" value="1"/>
</dbReference>
<comment type="caution">
    <text evidence="1">The sequence shown here is derived from an EMBL/GenBank/DDBJ whole genome shotgun (WGS) entry which is preliminary data.</text>
</comment>
<dbReference type="EMBL" id="JBBPBM010000001">
    <property type="protein sequence ID" value="KAK8600318.1"/>
    <property type="molecule type" value="Genomic_DNA"/>
</dbReference>